<dbReference type="RefSeq" id="WP_067856223.1">
    <property type="nucleotide sequence ID" value="NZ_LGTW01000024.1"/>
</dbReference>
<organism evidence="2 3">
    <name type="scientific">Mycolicibacterium wolinskyi</name>
    <dbReference type="NCBI Taxonomy" id="59750"/>
    <lineage>
        <taxon>Bacteria</taxon>
        <taxon>Bacillati</taxon>
        <taxon>Actinomycetota</taxon>
        <taxon>Actinomycetes</taxon>
        <taxon>Mycobacteriales</taxon>
        <taxon>Mycobacteriaceae</taxon>
        <taxon>Mycolicibacterium</taxon>
    </lineage>
</organism>
<feature type="domain" description="T6SS Phospholipase effector Tle1-like catalytic" evidence="1">
    <location>
        <begin position="2"/>
        <end position="234"/>
    </location>
</feature>
<dbReference type="AlphaFoldDB" id="A0A132PF19"/>
<comment type="caution">
    <text evidence="2">The sequence shown here is derived from an EMBL/GenBank/DDBJ whole genome shotgun (WGS) entry which is preliminary data.</text>
</comment>
<gene>
    <name evidence="2" type="ORF">AFM11_28680</name>
</gene>
<dbReference type="PANTHER" id="PTHR33840">
    <property type="match status" value="1"/>
</dbReference>
<evidence type="ECO:0000313" key="3">
    <source>
        <dbReference type="Proteomes" id="UP000070612"/>
    </source>
</evidence>
<proteinExistence type="predicted"/>
<keyword evidence="3" id="KW-1185">Reference proteome</keyword>
<reference evidence="2 3" key="1">
    <citation type="submission" date="2015-07" db="EMBL/GenBank/DDBJ databases">
        <title>A draft genome sequence of Mycobacterium wolinskyi.</title>
        <authorList>
            <person name="de Man T.J."/>
            <person name="Perry K.A."/>
            <person name="Coulliette A.D."/>
            <person name="Jensen B."/>
            <person name="Toney N.C."/>
            <person name="Limbago B.M."/>
            <person name="Noble-Wang J."/>
        </authorList>
    </citation>
    <scope>NUCLEOTIDE SEQUENCE [LARGE SCALE GENOMIC DNA]</scope>
    <source>
        <strain evidence="2 3">CDC_01</strain>
    </source>
</reference>
<dbReference type="InterPro" id="IPR018712">
    <property type="entry name" value="Tle1-like_cat"/>
</dbReference>
<accession>A0A132PF19</accession>
<dbReference type="Proteomes" id="UP000070612">
    <property type="component" value="Unassembled WGS sequence"/>
</dbReference>
<dbReference type="PATRIC" id="fig|59750.3.peg.3617"/>
<sequence length="329" mass="35822">MKNIVLCFDHADEHPGSRDATNTQALFGLLDSSDQINWYHPGAGATARTRRSLPRRGNAVTEARSAIVEAYNFLRDSWEPGDHLFLFGGGYGGHRACELAALLGTVGLLPNRSDELLDYALATYVLPRTTRTAQDWQRVSKLTAQLLGDDEAVVPVRFLGMWDAKAIPGVRGSAGLLSNVETGRHAVAVGGGRRAMRRDSRLDEVWFRGAHCDIAGGAGACWPLADIALDWMIDGAVEAGLQVFERNSSPSDADALAGSAQTFGVRRPPLDARVHASVEVYLRSHPQYWRRLPARIEWADTDWLSRGERLVPTAVEAPAEEEVLTAAAS</sequence>
<dbReference type="STRING" id="59750.AWC31_32910"/>
<evidence type="ECO:0000313" key="2">
    <source>
        <dbReference type="EMBL" id="KWX20807.1"/>
    </source>
</evidence>
<protein>
    <recommendedName>
        <fullName evidence="1">T6SS Phospholipase effector Tle1-like catalytic domain-containing protein</fullName>
    </recommendedName>
</protein>
<evidence type="ECO:0000259" key="1">
    <source>
        <dbReference type="Pfam" id="PF09994"/>
    </source>
</evidence>
<dbReference type="Pfam" id="PF09994">
    <property type="entry name" value="T6SS_Tle1-like_cat"/>
    <property type="match status" value="1"/>
</dbReference>
<name>A0A132PF19_9MYCO</name>
<dbReference type="EMBL" id="LGTW01000024">
    <property type="protein sequence ID" value="KWX20807.1"/>
    <property type="molecule type" value="Genomic_DNA"/>
</dbReference>
<dbReference type="PANTHER" id="PTHR33840:SF1">
    <property type="entry name" value="TLE1 PHOSPHOLIPASE DOMAIN-CONTAINING PROTEIN"/>
    <property type="match status" value="1"/>
</dbReference>